<dbReference type="InterPro" id="IPR003538">
    <property type="entry name" value="TonB"/>
</dbReference>
<organism evidence="12 13">
    <name type="scientific">Colwellia demingiae</name>
    <dbReference type="NCBI Taxonomy" id="89401"/>
    <lineage>
        <taxon>Bacteria</taxon>
        <taxon>Pseudomonadati</taxon>
        <taxon>Pseudomonadota</taxon>
        <taxon>Gammaproteobacteria</taxon>
        <taxon>Alteromonadales</taxon>
        <taxon>Colwelliaceae</taxon>
        <taxon>Colwellia</taxon>
    </lineage>
</organism>
<evidence type="ECO:0000256" key="4">
    <source>
        <dbReference type="ARBA" id="ARBA00022475"/>
    </source>
</evidence>
<evidence type="ECO:0000256" key="7">
    <source>
        <dbReference type="ARBA" id="ARBA00022927"/>
    </source>
</evidence>
<dbReference type="GO" id="GO:0055085">
    <property type="term" value="P:transmembrane transport"/>
    <property type="evidence" value="ECO:0007669"/>
    <property type="project" value="InterPro"/>
</dbReference>
<evidence type="ECO:0000256" key="5">
    <source>
        <dbReference type="ARBA" id="ARBA00022519"/>
    </source>
</evidence>
<comment type="caution">
    <text evidence="12">The sequence shown here is derived from an EMBL/GenBank/DDBJ whole genome shotgun (WGS) entry which is preliminary data.</text>
</comment>
<dbReference type="NCBIfam" id="TIGR01352">
    <property type="entry name" value="tonB_Cterm"/>
    <property type="match status" value="1"/>
</dbReference>
<keyword evidence="10" id="KW-0735">Signal-anchor</keyword>
<dbReference type="PRINTS" id="PR01374">
    <property type="entry name" value="TONBPROTEIN"/>
</dbReference>
<dbReference type="GO" id="GO:0015031">
    <property type="term" value="P:protein transport"/>
    <property type="evidence" value="ECO:0007669"/>
    <property type="project" value="UniProtKB-UniRule"/>
</dbReference>
<keyword evidence="9" id="KW-0472">Membrane</keyword>
<evidence type="ECO:0000256" key="6">
    <source>
        <dbReference type="ARBA" id="ARBA00022692"/>
    </source>
</evidence>
<dbReference type="RefSeq" id="WP_146781835.1">
    <property type="nucleotide sequence ID" value="NZ_VOLT01000001.1"/>
</dbReference>
<dbReference type="GO" id="GO:0031992">
    <property type="term" value="F:energy transducer activity"/>
    <property type="evidence" value="ECO:0007669"/>
    <property type="project" value="InterPro"/>
</dbReference>
<dbReference type="InterPro" id="IPR051045">
    <property type="entry name" value="TonB-dependent_transducer"/>
</dbReference>
<dbReference type="Proteomes" id="UP000321822">
    <property type="component" value="Unassembled WGS sequence"/>
</dbReference>
<dbReference type="AlphaFoldDB" id="A0A5C6QQY5"/>
<evidence type="ECO:0000256" key="9">
    <source>
        <dbReference type="ARBA" id="ARBA00023136"/>
    </source>
</evidence>
<keyword evidence="3 10" id="KW-0813">Transport</keyword>
<dbReference type="InterPro" id="IPR037682">
    <property type="entry name" value="TonB_C"/>
</dbReference>
<dbReference type="PANTHER" id="PTHR33446">
    <property type="entry name" value="PROTEIN TONB-RELATED"/>
    <property type="match status" value="1"/>
</dbReference>
<evidence type="ECO:0000256" key="1">
    <source>
        <dbReference type="ARBA" id="ARBA00004383"/>
    </source>
</evidence>
<evidence type="ECO:0000256" key="3">
    <source>
        <dbReference type="ARBA" id="ARBA00022448"/>
    </source>
</evidence>
<accession>A0A5C6QQY5</accession>
<dbReference type="GO" id="GO:0015891">
    <property type="term" value="P:siderophore transport"/>
    <property type="evidence" value="ECO:0007669"/>
    <property type="project" value="InterPro"/>
</dbReference>
<dbReference type="OrthoDB" id="6077935at2"/>
<dbReference type="GO" id="GO:0030288">
    <property type="term" value="C:outer membrane-bounded periplasmic space"/>
    <property type="evidence" value="ECO:0007669"/>
    <property type="project" value="InterPro"/>
</dbReference>
<keyword evidence="8" id="KW-1133">Transmembrane helix</keyword>
<dbReference type="GO" id="GO:0098797">
    <property type="term" value="C:plasma membrane protein complex"/>
    <property type="evidence" value="ECO:0007669"/>
    <property type="project" value="TreeGrafter"/>
</dbReference>
<proteinExistence type="inferred from homology"/>
<sequence length="260" mass="29266">MNWQAKPIATLITGLIATLYFNVIFCEEVDRGGRNNHKTLQVVDMNLTFSSTPVNKSTERIPQNVPAELVSKPPEPIKKSPVAKIKKPVKRLVSVPVKKTIPIPIPVKKVEVALTKNNNTKSNDDYIEKNNKATAIEKSNELSQSAATVNNTQSVESFQRSGVQSAMQAYMAQVRDYITKQKRYPKEAKIRRHQGSVAISFIIDAEGRVSESKIVKSCKSRYINKSVKVLLSKLRFKVAPETIRHQFPKTVLLEVNYQFS</sequence>
<dbReference type="SUPFAM" id="SSF74653">
    <property type="entry name" value="TolA/TonB C-terminal domain"/>
    <property type="match status" value="1"/>
</dbReference>
<keyword evidence="7 10" id="KW-0653">Protein transport</keyword>
<keyword evidence="6" id="KW-0812">Transmembrane</keyword>
<gene>
    <name evidence="12" type="ORF">ESZ36_00100</name>
</gene>
<dbReference type="PANTHER" id="PTHR33446:SF2">
    <property type="entry name" value="PROTEIN TONB"/>
    <property type="match status" value="1"/>
</dbReference>
<dbReference type="PROSITE" id="PS52015">
    <property type="entry name" value="TONB_CTD"/>
    <property type="match status" value="1"/>
</dbReference>
<protein>
    <recommendedName>
        <fullName evidence="10">Protein TonB</fullName>
    </recommendedName>
</protein>
<dbReference type="InterPro" id="IPR006260">
    <property type="entry name" value="TonB/TolA_C"/>
</dbReference>
<dbReference type="Pfam" id="PF03544">
    <property type="entry name" value="TonB_C"/>
    <property type="match status" value="1"/>
</dbReference>
<comment type="function">
    <text evidence="10">Interacts with outer membrane receptor proteins that carry out high-affinity binding and energy dependent uptake into the periplasmic space of specific substrates. It could act to transduce energy from the cytoplasmic membrane to specific energy-requiring processes in the outer membrane, resulting in the release into the periplasm of ligands bound by these outer membrane proteins.</text>
</comment>
<evidence type="ECO:0000256" key="10">
    <source>
        <dbReference type="RuleBase" id="RU362123"/>
    </source>
</evidence>
<evidence type="ECO:0000256" key="8">
    <source>
        <dbReference type="ARBA" id="ARBA00022989"/>
    </source>
</evidence>
<evidence type="ECO:0000313" key="13">
    <source>
        <dbReference type="Proteomes" id="UP000321822"/>
    </source>
</evidence>
<reference evidence="12 13" key="1">
    <citation type="submission" date="2019-07" db="EMBL/GenBank/DDBJ databases">
        <title>Genomes of sea-ice associated Colwellia species.</title>
        <authorList>
            <person name="Bowman J.P."/>
        </authorList>
    </citation>
    <scope>NUCLEOTIDE SEQUENCE [LARGE SCALE GENOMIC DNA]</scope>
    <source>
        <strain evidence="12 13">ACAM 459</strain>
    </source>
</reference>
<feature type="domain" description="TonB C-terminal" evidence="11">
    <location>
        <begin position="169"/>
        <end position="260"/>
    </location>
</feature>
<keyword evidence="4 10" id="KW-1003">Cell membrane</keyword>
<comment type="subcellular location">
    <subcellularLocation>
        <location evidence="1 10">Cell inner membrane</location>
        <topology evidence="1 10">Single-pass membrane protein</topology>
        <orientation evidence="1 10">Periplasmic side</orientation>
    </subcellularLocation>
</comment>
<evidence type="ECO:0000256" key="2">
    <source>
        <dbReference type="ARBA" id="ARBA00006555"/>
    </source>
</evidence>
<keyword evidence="13" id="KW-1185">Reference proteome</keyword>
<comment type="similarity">
    <text evidence="2 10">Belongs to the TonB family.</text>
</comment>
<evidence type="ECO:0000313" key="12">
    <source>
        <dbReference type="EMBL" id="TWX71676.1"/>
    </source>
</evidence>
<keyword evidence="5 10" id="KW-0997">Cell inner membrane</keyword>
<dbReference type="EMBL" id="VOLT01000001">
    <property type="protein sequence ID" value="TWX71676.1"/>
    <property type="molecule type" value="Genomic_DNA"/>
</dbReference>
<name>A0A5C6QQY5_9GAMM</name>
<dbReference type="Gene3D" id="3.30.1150.10">
    <property type="match status" value="1"/>
</dbReference>
<evidence type="ECO:0000259" key="11">
    <source>
        <dbReference type="PROSITE" id="PS52015"/>
    </source>
</evidence>